<keyword evidence="1" id="KW-1133">Transmembrane helix</keyword>
<evidence type="ECO:0000256" key="1">
    <source>
        <dbReference type="SAM" id="Phobius"/>
    </source>
</evidence>
<gene>
    <name evidence="2" type="ORF">SAMN05421847_1961</name>
</gene>
<keyword evidence="1" id="KW-0472">Membrane</keyword>
<name>A0A1H5Z239_9FLAO</name>
<dbReference type="Proteomes" id="UP000236738">
    <property type="component" value="Unassembled WGS sequence"/>
</dbReference>
<keyword evidence="3" id="KW-1185">Reference proteome</keyword>
<reference evidence="3" key="1">
    <citation type="submission" date="2016-10" db="EMBL/GenBank/DDBJ databases">
        <authorList>
            <person name="Varghese N."/>
            <person name="Submissions S."/>
        </authorList>
    </citation>
    <scope>NUCLEOTIDE SEQUENCE [LARGE SCALE GENOMIC DNA]</scope>
    <source>
        <strain evidence="3">DSM 21580</strain>
    </source>
</reference>
<evidence type="ECO:0000313" key="2">
    <source>
        <dbReference type="EMBL" id="SEG30348.1"/>
    </source>
</evidence>
<dbReference type="EMBL" id="FNUS01000004">
    <property type="protein sequence ID" value="SEG30348.1"/>
    <property type="molecule type" value="Genomic_DNA"/>
</dbReference>
<protein>
    <submittedName>
        <fullName evidence="2">Uncharacterized protein</fullName>
    </submittedName>
</protein>
<organism evidence="2 3">
    <name type="scientific">Halpernia humi</name>
    <dbReference type="NCBI Taxonomy" id="493375"/>
    <lineage>
        <taxon>Bacteria</taxon>
        <taxon>Pseudomonadati</taxon>
        <taxon>Bacteroidota</taxon>
        <taxon>Flavobacteriia</taxon>
        <taxon>Flavobacteriales</taxon>
        <taxon>Weeksellaceae</taxon>
        <taxon>Chryseobacterium group</taxon>
        <taxon>Halpernia</taxon>
    </lineage>
</organism>
<feature type="transmembrane region" description="Helical" evidence="1">
    <location>
        <begin position="42"/>
        <end position="66"/>
    </location>
</feature>
<accession>A0A1H5Z239</accession>
<proteinExistence type="predicted"/>
<evidence type="ECO:0000313" key="3">
    <source>
        <dbReference type="Proteomes" id="UP000236738"/>
    </source>
</evidence>
<sequence length="76" mass="8617">MPNGKYKGQKLMNDVSTNTTANMPNMIANVPEMTFVKYKTPITTATSILITLSTVPMFFFISLFFYEVNKHFRVGS</sequence>
<dbReference type="AlphaFoldDB" id="A0A1H5Z239"/>
<keyword evidence="1" id="KW-0812">Transmembrane</keyword>